<proteinExistence type="predicted"/>
<name>A0A9D4P4Q0_DERFA</name>
<feature type="coiled-coil region" evidence="1">
    <location>
        <begin position="91"/>
        <end position="118"/>
    </location>
</feature>
<evidence type="ECO:0000256" key="2">
    <source>
        <dbReference type="SAM" id="MobiDB-lite"/>
    </source>
</evidence>
<dbReference type="Proteomes" id="UP000828236">
    <property type="component" value="Unassembled WGS sequence"/>
</dbReference>
<reference evidence="3" key="2">
    <citation type="journal article" date="2021" name="World Allergy Organ. J.">
        <title>Chromosome-level assembly of Dermatophagoides farinae genome and transcriptome reveals two novel allergens Der f 37 and Der f 39.</title>
        <authorList>
            <person name="Chen J."/>
            <person name="Cai Z."/>
            <person name="Fan D."/>
            <person name="Hu J."/>
            <person name="Hou Y."/>
            <person name="He Y."/>
            <person name="Zhang Z."/>
            <person name="Zhao Z."/>
            <person name="Gao P."/>
            <person name="Hu W."/>
            <person name="Sun J."/>
            <person name="Li J."/>
            <person name="Ji K."/>
        </authorList>
    </citation>
    <scope>NUCLEOTIDE SEQUENCE</scope>
    <source>
        <strain evidence="3">JKM2019</strain>
    </source>
</reference>
<organism evidence="3">
    <name type="scientific">Dermatophagoides farinae</name>
    <name type="common">American house dust mite</name>
    <dbReference type="NCBI Taxonomy" id="6954"/>
    <lineage>
        <taxon>Eukaryota</taxon>
        <taxon>Metazoa</taxon>
        <taxon>Ecdysozoa</taxon>
        <taxon>Arthropoda</taxon>
        <taxon>Chelicerata</taxon>
        <taxon>Arachnida</taxon>
        <taxon>Acari</taxon>
        <taxon>Acariformes</taxon>
        <taxon>Sarcoptiformes</taxon>
        <taxon>Astigmata</taxon>
        <taxon>Psoroptidia</taxon>
        <taxon>Analgoidea</taxon>
        <taxon>Pyroglyphidae</taxon>
        <taxon>Dermatophagoidinae</taxon>
        <taxon>Dermatophagoides</taxon>
    </lineage>
</organism>
<reference evidence="3" key="1">
    <citation type="submission" date="2020-06" db="EMBL/GenBank/DDBJ databases">
        <authorList>
            <person name="Ji K."/>
            <person name="Li J."/>
        </authorList>
    </citation>
    <scope>NUCLEOTIDE SEQUENCE</scope>
    <source>
        <strain evidence="3">JKM2019</strain>
        <tissue evidence="3">Whole body</tissue>
    </source>
</reference>
<accession>A0A9D4P4Q0</accession>
<feature type="region of interest" description="Disordered" evidence="2">
    <location>
        <begin position="1"/>
        <end position="27"/>
    </location>
</feature>
<comment type="caution">
    <text evidence="3">The sequence shown here is derived from an EMBL/GenBank/DDBJ whole genome shotgun (WGS) entry which is preliminary data.</text>
</comment>
<protein>
    <submittedName>
        <fullName evidence="3">Uncharacterized protein</fullName>
    </submittedName>
</protein>
<gene>
    <name evidence="3" type="ORF">HUG17_9731</name>
</gene>
<evidence type="ECO:0000313" key="3">
    <source>
        <dbReference type="EMBL" id="KAH7643040.1"/>
    </source>
</evidence>
<dbReference type="EMBL" id="SDOV01000003">
    <property type="protein sequence ID" value="KAH7643040.1"/>
    <property type="molecule type" value="Genomic_DNA"/>
</dbReference>
<evidence type="ECO:0000256" key="1">
    <source>
        <dbReference type="SAM" id="Coils"/>
    </source>
</evidence>
<sequence length="146" mass="16974">MSMINRSKRNEIYNVNKRHHHHRQRSTAKRIVKIIPILAMVVVIVNSDNNNNNKNVMIKKTTKSITNNQIQQQQQQPPLSQQQQEPLSQVLVTLKDQNKNLIKEVEDLRIKLEDAEESSLGQSLISTKKLKKKIRIGRIIIIAMHM</sequence>
<keyword evidence="1" id="KW-0175">Coiled coil</keyword>
<feature type="compositionally biased region" description="Basic residues" evidence="2">
    <location>
        <begin position="16"/>
        <end position="27"/>
    </location>
</feature>
<dbReference type="AlphaFoldDB" id="A0A9D4P4Q0"/>